<evidence type="ECO:0000313" key="2">
    <source>
        <dbReference type="Proteomes" id="UP000771797"/>
    </source>
</evidence>
<reference evidence="1 2" key="1">
    <citation type="submission" date="2012-09" db="EMBL/GenBank/DDBJ databases">
        <title>Genome Sequence of alkane-degrading Bacterium Alcanivorax sp. 6-D-6.</title>
        <authorList>
            <person name="Lai Q."/>
            <person name="Shao Z."/>
        </authorList>
    </citation>
    <scope>NUCLEOTIDE SEQUENCE [LARGE SCALE GENOMIC DNA]</scope>
    <source>
        <strain evidence="1 2">6-D-6</strain>
    </source>
</reference>
<protein>
    <submittedName>
        <fullName evidence="1">Uncharacterized protein</fullName>
    </submittedName>
</protein>
<sequence>MPLHPDSIVFPTPVGVFPAAKVVMPAAPSLPHARGGVSGYGVALKRIRGSSPRPWGCFCSKKAAKAQTEVFPTPVGVFPTPAATRTRSRRLPHARGGVSWWQVERLRGRSSSPRPWGCFSAENSDEIHHLVFPTPVGVFPVQSIQDTQQACLPHARGGVSRILLGMSRAAESSPRPWGCFLLSWCERRTGPVFPTPVGVFLCGANFSPRSPSLPHARGGVSGLEALAVRVPESSPRPWGCF</sequence>
<dbReference type="EMBL" id="AQPF01000002">
    <property type="protein sequence ID" value="KAF0808011.1"/>
    <property type="molecule type" value="Genomic_DNA"/>
</dbReference>
<dbReference type="Proteomes" id="UP000771797">
    <property type="component" value="Unassembled WGS sequence"/>
</dbReference>
<organism evidence="1 2">
    <name type="scientific">Alcanivorax xiamenensis</name>
    <dbReference type="NCBI Taxonomy" id="1177156"/>
    <lineage>
        <taxon>Bacteria</taxon>
        <taxon>Pseudomonadati</taxon>
        <taxon>Pseudomonadota</taxon>
        <taxon>Gammaproteobacteria</taxon>
        <taxon>Oceanospirillales</taxon>
        <taxon>Alcanivoracaceae</taxon>
        <taxon>Alcanivorax</taxon>
    </lineage>
</organism>
<evidence type="ECO:0000313" key="1">
    <source>
        <dbReference type="EMBL" id="KAF0808011.1"/>
    </source>
</evidence>
<name>A0ABQ6YCR4_9GAMM</name>
<proteinExistence type="predicted"/>
<keyword evidence="2" id="KW-1185">Reference proteome</keyword>
<accession>A0ABQ6YCR4</accession>
<comment type="caution">
    <text evidence="1">The sequence shown here is derived from an EMBL/GenBank/DDBJ whole genome shotgun (WGS) entry which is preliminary data.</text>
</comment>
<gene>
    <name evidence="1" type="ORF">A6D6_00401</name>
</gene>